<dbReference type="GO" id="GO:0032259">
    <property type="term" value="P:methylation"/>
    <property type="evidence" value="ECO:0007669"/>
    <property type="project" value="UniProtKB-KW"/>
</dbReference>
<dbReference type="PANTHER" id="PTHR11746">
    <property type="entry name" value="O-METHYLTRANSFERASE"/>
    <property type="match status" value="1"/>
</dbReference>
<evidence type="ECO:0000313" key="6">
    <source>
        <dbReference type="Proteomes" id="UP000000768"/>
    </source>
</evidence>
<evidence type="ECO:0000256" key="2">
    <source>
        <dbReference type="ARBA" id="ARBA00022679"/>
    </source>
</evidence>
<sequence length="159" mass="17731">MDVGGGDGTMAAAIAKAFPQIRCSVLELPHVVDAAPADCGVQFIAGDMMEFIPPADVLLLKWILHNWSDEDCVRILKRCKEVVSTREPKGKVVIIEVVVGSQSKQMLEAQFVSDLCMMLLTTGEERDRDKWQRIFQDAGFTQYKISPVLGFRSLIELYP</sequence>
<dbReference type="Pfam" id="PF00891">
    <property type="entry name" value="Methyltransf_2"/>
    <property type="match status" value="1"/>
</dbReference>
<dbReference type="InterPro" id="IPR029063">
    <property type="entry name" value="SAM-dependent_MTases_sf"/>
</dbReference>
<dbReference type="InterPro" id="IPR001077">
    <property type="entry name" value="COMT_C"/>
</dbReference>
<reference evidence="6" key="2">
    <citation type="journal article" date="2018" name="Plant J.">
        <title>The Sorghum bicolor reference genome: improved assembly, gene annotations, a transcriptome atlas, and signatures of genome organization.</title>
        <authorList>
            <person name="McCormick R.F."/>
            <person name="Truong S.K."/>
            <person name="Sreedasyam A."/>
            <person name="Jenkins J."/>
            <person name="Shu S."/>
            <person name="Sims D."/>
            <person name="Kennedy M."/>
            <person name="Amirebrahimi M."/>
            <person name="Weers B.D."/>
            <person name="McKinley B."/>
            <person name="Mattison A."/>
            <person name="Morishige D.T."/>
            <person name="Grimwood J."/>
            <person name="Schmutz J."/>
            <person name="Mullet J.E."/>
        </authorList>
    </citation>
    <scope>NUCLEOTIDE SEQUENCE [LARGE SCALE GENOMIC DNA]</scope>
    <source>
        <strain evidence="6">cv. BTx623</strain>
    </source>
</reference>
<reference evidence="5 6" key="1">
    <citation type="journal article" date="2009" name="Nature">
        <title>The Sorghum bicolor genome and the diversification of grasses.</title>
        <authorList>
            <person name="Paterson A.H."/>
            <person name="Bowers J.E."/>
            <person name="Bruggmann R."/>
            <person name="Dubchak I."/>
            <person name="Grimwood J."/>
            <person name="Gundlach H."/>
            <person name="Haberer G."/>
            <person name="Hellsten U."/>
            <person name="Mitros T."/>
            <person name="Poliakov A."/>
            <person name="Schmutz J."/>
            <person name="Spannagl M."/>
            <person name="Tang H."/>
            <person name="Wang X."/>
            <person name="Wicker T."/>
            <person name="Bharti A.K."/>
            <person name="Chapman J."/>
            <person name="Feltus F.A."/>
            <person name="Gowik U."/>
            <person name="Grigoriev I.V."/>
            <person name="Lyons E."/>
            <person name="Maher C.A."/>
            <person name="Martis M."/>
            <person name="Narechania A."/>
            <person name="Otillar R.P."/>
            <person name="Penning B.W."/>
            <person name="Salamov A.A."/>
            <person name="Wang Y."/>
            <person name="Zhang L."/>
            <person name="Carpita N.C."/>
            <person name="Freeling M."/>
            <person name="Gingle A.R."/>
            <person name="Hash C.T."/>
            <person name="Keller B."/>
            <person name="Klein P."/>
            <person name="Kresovich S."/>
            <person name="McCann M.C."/>
            <person name="Ming R."/>
            <person name="Peterson D.G."/>
            <person name="Mehboob-ur-Rahman"/>
            <person name="Ware D."/>
            <person name="Westhoff P."/>
            <person name="Mayer K.F."/>
            <person name="Messing J."/>
            <person name="Rokhsar D.S."/>
        </authorList>
    </citation>
    <scope>NUCLEOTIDE SEQUENCE [LARGE SCALE GENOMIC DNA]</scope>
    <source>
        <strain evidence="6">cv. BTx623</strain>
    </source>
</reference>
<dbReference type="GO" id="GO:0008171">
    <property type="term" value="F:O-methyltransferase activity"/>
    <property type="evidence" value="ECO:0007669"/>
    <property type="project" value="InterPro"/>
</dbReference>
<evidence type="ECO:0000259" key="4">
    <source>
        <dbReference type="Pfam" id="PF00891"/>
    </source>
</evidence>
<dbReference type="CDD" id="cd02440">
    <property type="entry name" value="AdoMet_MTases"/>
    <property type="match status" value="1"/>
</dbReference>
<feature type="domain" description="O-methyltransferase C-terminal" evidence="4">
    <location>
        <begin position="1"/>
        <end position="140"/>
    </location>
</feature>
<accession>C5XDD7</accession>
<dbReference type="PROSITE" id="PS51683">
    <property type="entry name" value="SAM_OMT_II"/>
    <property type="match status" value="1"/>
</dbReference>
<dbReference type="EMBL" id="CM000761">
    <property type="protein sequence ID" value="EER96080.2"/>
    <property type="molecule type" value="Genomic_DNA"/>
</dbReference>
<dbReference type="Proteomes" id="UP000000768">
    <property type="component" value="Chromosome 2"/>
</dbReference>
<keyword evidence="6" id="KW-1185">Reference proteome</keyword>
<evidence type="ECO:0000256" key="1">
    <source>
        <dbReference type="ARBA" id="ARBA00022603"/>
    </source>
</evidence>
<dbReference type="InParanoid" id="C5XDD7"/>
<gene>
    <name evidence="5" type="ORF">SORBI_3002G079300</name>
</gene>
<evidence type="ECO:0000256" key="3">
    <source>
        <dbReference type="ARBA" id="ARBA00022691"/>
    </source>
</evidence>
<dbReference type="Gene3D" id="3.40.50.150">
    <property type="entry name" value="Vaccinia Virus protein VP39"/>
    <property type="match status" value="1"/>
</dbReference>
<protein>
    <recommendedName>
        <fullName evidence="4">O-methyltransferase C-terminal domain-containing protein</fullName>
    </recommendedName>
</protein>
<proteinExistence type="predicted"/>
<evidence type="ECO:0000313" key="5">
    <source>
        <dbReference type="EMBL" id="EER96080.2"/>
    </source>
</evidence>
<dbReference type="Gramene" id="EER96080">
    <property type="protein sequence ID" value="EER96080"/>
    <property type="gene ID" value="SORBI_3002G079300"/>
</dbReference>
<dbReference type="InterPro" id="IPR016461">
    <property type="entry name" value="COMT-like"/>
</dbReference>
<keyword evidence="2" id="KW-0808">Transferase</keyword>
<dbReference type="HOGENOM" id="CLU_000680_14_7_1"/>
<keyword evidence="3" id="KW-0949">S-adenosyl-L-methionine</keyword>
<dbReference type="eggNOG" id="KOG3178">
    <property type="taxonomic scope" value="Eukaryota"/>
</dbReference>
<dbReference type="SUPFAM" id="SSF53335">
    <property type="entry name" value="S-adenosyl-L-methionine-dependent methyltransferases"/>
    <property type="match status" value="1"/>
</dbReference>
<dbReference type="AlphaFoldDB" id="C5XDD7"/>
<dbReference type="OMA" id="GICHETQ"/>
<keyword evidence="1" id="KW-0489">Methyltransferase</keyword>
<organism evidence="5 6">
    <name type="scientific">Sorghum bicolor</name>
    <name type="common">Sorghum</name>
    <name type="synonym">Sorghum vulgare</name>
    <dbReference type="NCBI Taxonomy" id="4558"/>
    <lineage>
        <taxon>Eukaryota</taxon>
        <taxon>Viridiplantae</taxon>
        <taxon>Streptophyta</taxon>
        <taxon>Embryophyta</taxon>
        <taxon>Tracheophyta</taxon>
        <taxon>Spermatophyta</taxon>
        <taxon>Magnoliopsida</taxon>
        <taxon>Liliopsida</taxon>
        <taxon>Poales</taxon>
        <taxon>Poaceae</taxon>
        <taxon>PACMAD clade</taxon>
        <taxon>Panicoideae</taxon>
        <taxon>Andropogonodae</taxon>
        <taxon>Andropogoneae</taxon>
        <taxon>Sorghinae</taxon>
        <taxon>Sorghum</taxon>
    </lineage>
</organism>
<name>C5XDD7_SORBI</name>